<comment type="caution">
    <text evidence="1">The sequence shown here is derived from an EMBL/GenBank/DDBJ whole genome shotgun (WGS) entry which is preliminary data.</text>
</comment>
<protein>
    <submittedName>
        <fullName evidence="1">Uncharacterized protein</fullName>
    </submittedName>
</protein>
<proteinExistence type="predicted"/>
<sequence length="50" mass="5468">MPTVRHILSHISLVHLVSVSGRLDVLRHGLDQNLIMLRKGSLPGAKEGES</sequence>
<organism evidence="1 2">
    <name type="scientific">Acetomicrobium hydrogeniformans ATCC BAA-1850</name>
    <dbReference type="NCBI Taxonomy" id="592015"/>
    <lineage>
        <taxon>Bacteria</taxon>
        <taxon>Thermotogati</taxon>
        <taxon>Synergistota</taxon>
        <taxon>Synergistia</taxon>
        <taxon>Synergistales</taxon>
        <taxon>Acetomicrobiaceae</taxon>
        <taxon>Acetomicrobium</taxon>
    </lineage>
</organism>
<evidence type="ECO:0000313" key="2">
    <source>
        <dbReference type="Proteomes" id="UP000005273"/>
    </source>
</evidence>
<gene>
    <name evidence="1" type="ORF">HMPREF1705_04659</name>
</gene>
<name>A0A0T5XAI6_9BACT</name>
<dbReference type="EMBL" id="ACJX03000001">
    <property type="protein sequence ID" value="KRT35388.1"/>
    <property type="molecule type" value="Genomic_DNA"/>
</dbReference>
<accession>A0A0T5XAI6</accession>
<keyword evidence="2" id="KW-1185">Reference proteome</keyword>
<evidence type="ECO:0000313" key="1">
    <source>
        <dbReference type="EMBL" id="KRT35388.1"/>
    </source>
</evidence>
<dbReference type="Proteomes" id="UP000005273">
    <property type="component" value="Unassembled WGS sequence"/>
</dbReference>
<dbReference type="STRING" id="592015.HMPREF1705_04659"/>
<dbReference type="AlphaFoldDB" id="A0A0T5XAI6"/>
<reference evidence="2" key="1">
    <citation type="submission" date="2012-09" db="EMBL/GenBank/DDBJ databases">
        <authorList>
            <person name="Weinstock G."/>
            <person name="Sodergren E."/>
            <person name="Clifton S."/>
            <person name="Fulton L."/>
            <person name="Fulton B."/>
            <person name="Courtney L."/>
            <person name="Fronick C."/>
            <person name="Harrison M."/>
            <person name="Strong C."/>
            <person name="Farmer C."/>
            <person name="Delehaunty K."/>
            <person name="Markovic C."/>
            <person name="Hall O."/>
            <person name="Minx P."/>
            <person name="Tomlinson C."/>
            <person name="Mitreva M."/>
            <person name="Nelson J."/>
            <person name="Hou S."/>
            <person name="Wollam A."/>
            <person name="Pepin K.H."/>
            <person name="Johnson M."/>
            <person name="Bhonagiri V."/>
            <person name="Nash W.E."/>
            <person name="Suruliraj S."/>
            <person name="Warren W."/>
            <person name="Chinwalla A."/>
            <person name="Mardis E.R."/>
            <person name="Wilson R.K."/>
        </authorList>
    </citation>
    <scope>NUCLEOTIDE SEQUENCE [LARGE SCALE GENOMIC DNA]</scope>
    <source>
        <strain evidence="2">OS1</strain>
    </source>
</reference>